<reference evidence="1" key="1">
    <citation type="journal article" date="2015" name="Nature">
        <title>Complex archaea that bridge the gap between prokaryotes and eukaryotes.</title>
        <authorList>
            <person name="Spang A."/>
            <person name="Saw J.H."/>
            <person name="Jorgensen S.L."/>
            <person name="Zaremba-Niedzwiedzka K."/>
            <person name="Martijn J."/>
            <person name="Lind A.E."/>
            <person name="van Eijk R."/>
            <person name="Schleper C."/>
            <person name="Guy L."/>
            <person name="Ettema T.J."/>
        </authorList>
    </citation>
    <scope>NUCLEOTIDE SEQUENCE</scope>
</reference>
<dbReference type="AlphaFoldDB" id="A0A0F9LNX9"/>
<sequence length="93" mass="10707">MEAERIVKRALAAYEILVKRAIDSGVAVEATIDASPDTLRRFIEHRLLEEADRVNKIWYPPKPATSCPHPLGPIPDWIRKVWRAPLYHPGDRR</sequence>
<dbReference type="EMBL" id="LAZR01010607">
    <property type="protein sequence ID" value="KKM66065.1"/>
    <property type="molecule type" value="Genomic_DNA"/>
</dbReference>
<evidence type="ECO:0000313" key="1">
    <source>
        <dbReference type="EMBL" id="KKM66065.1"/>
    </source>
</evidence>
<organism evidence="1">
    <name type="scientific">marine sediment metagenome</name>
    <dbReference type="NCBI Taxonomy" id="412755"/>
    <lineage>
        <taxon>unclassified sequences</taxon>
        <taxon>metagenomes</taxon>
        <taxon>ecological metagenomes</taxon>
    </lineage>
</organism>
<accession>A0A0F9LNX9</accession>
<name>A0A0F9LNX9_9ZZZZ</name>
<protein>
    <submittedName>
        <fullName evidence="1">Uncharacterized protein</fullName>
    </submittedName>
</protein>
<proteinExistence type="predicted"/>
<comment type="caution">
    <text evidence="1">The sequence shown here is derived from an EMBL/GenBank/DDBJ whole genome shotgun (WGS) entry which is preliminary data.</text>
</comment>
<gene>
    <name evidence="1" type="ORF">LCGC14_1485000</name>
</gene>